<gene>
    <name evidence="18" type="ORF">SAMN06265380_10849</name>
</gene>
<feature type="binding site" evidence="14">
    <location>
        <begin position="210"/>
        <end position="211"/>
    </location>
    <ligand>
        <name>ATP</name>
        <dbReference type="ChEBI" id="CHEBI:30616"/>
    </ligand>
</feature>
<dbReference type="InterPro" id="IPR002912">
    <property type="entry name" value="ACT_dom"/>
</dbReference>
<keyword evidence="12" id="KW-0457">Lysine biosynthesis</keyword>
<dbReference type="PANTHER" id="PTHR21499">
    <property type="entry name" value="ASPARTATE KINASE"/>
    <property type="match status" value="1"/>
</dbReference>
<evidence type="ECO:0000256" key="15">
    <source>
        <dbReference type="RuleBase" id="RU003448"/>
    </source>
</evidence>
<dbReference type="InterPro" id="IPR036393">
    <property type="entry name" value="AceGlu_kinase-like_sf"/>
</dbReference>
<dbReference type="Gene3D" id="3.30.2130.10">
    <property type="entry name" value="VC0802-like"/>
    <property type="match status" value="1"/>
</dbReference>
<dbReference type="Pfam" id="PF22468">
    <property type="entry name" value="ACT_9"/>
    <property type="match status" value="1"/>
</dbReference>
<dbReference type="SUPFAM" id="SSF55021">
    <property type="entry name" value="ACT-like"/>
    <property type="match status" value="2"/>
</dbReference>
<evidence type="ECO:0000256" key="11">
    <source>
        <dbReference type="ARBA" id="ARBA00022840"/>
    </source>
</evidence>
<dbReference type="GO" id="GO:0005829">
    <property type="term" value="C:cytosol"/>
    <property type="evidence" value="ECO:0007669"/>
    <property type="project" value="TreeGrafter"/>
</dbReference>
<dbReference type="NCBIfam" id="NF005154">
    <property type="entry name" value="PRK06635.1-2"/>
    <property type="match status" value="1"/>
</dbReference>
<dbReference type="InterPro" id="IPR001341">
    <property type="entry name" value="Asp_kinase"/>
</dbReference>
<dbReference type="Proteomes" id="UP000319555">
    <property type="component" value="Unassembled WGS sequence"/>
</dbReference>
<dbReference type="GO" id="GO:0009089">
    <property type="term" value="P:lysine biosynthetic process via diaminopimelate"/>
    <property type="evidence" value="ECO:0007669"/>
    <property type="project" value="UniProtKB-UniPathway"/>
</dbReference>
<feature type="binding site" evidence="14">
    <location>
        <begin position="7"/>
        <end position="10"/>
    </location>
    <ligand>
        <name>ATP</name>
        <dbReference type="ChEBI" id="CHEBI:30616"/>
    </ligand>
</feature>
<dbReference type="PANTHER" id="PTHR21499:SF3">
    <property type="entry name" value="ASPARTOKINASE"/>
    <property type="match status" value="1"/>
</dbReference>
<dbReference type="Gene3D" id="3.40.1160.10">
    <property type="entry name" value="Acetylglutamate kinase-like"/>
    <property type="match status" value="1"/>
</dbReference>
<evidence type="ECO:0000256" key="9">
    <source>
        <dbReference type="ARBA" id="ARBA00022741"/>
    </source>
</evidence>
<name>A0A521DXW8_9RHOB</name>
<dbReference type="FunFam" id="3.30.2130.10:FF:000002">
    <property type="entry name" value="Aspartokinase"/>
    <property type="match status" value="1"/>
</dbReference>
<dbReference type="SUPFAM" id="SSF53633">
    <property type="entry name" value="Carbamate kinase-like"/>
    <property type="match status" value="1"/>
</dbReference>
<dbReference type="InterPro" id="IPR005260">
    <property type="entry name" value="Asp_kin_monofn"/>
</dbReference>
<keyword evidence="11 14" id="KW-0067">ATP-binding</keyword>
<dbReference type="NCBIfam" id="NF005155">
    <property type="entry name" value="PRK06635.1-4"/>
    <property type="match status" value="1"/>
</dbReference>
<dbReference type="GO" id="GO:0009090">
    <property type="term" value="P:homoserine biosynthetic process"/>
    <property type="evidence" value="ECO:0007669"/>
    <property type="project" value="TreeGrafter"/>
</dbReference>
<dbReference type="RefSeq" id="WP_142638035.1">
    <property type="nucleotide sequence ID" value="NZ_CANLVA010000010.1"/>
</dbReference>
<evidence type="ECO:0000256" key="2">
    <source>
        <dbReference type="ARBA" id="ARBA00004986"/>
    </source>
</evidence>
<dbReference type="OrthoDB" id="9799110at2"/>
<comment type="pathway">
    <text evidence="2 16">Amino-acid biosynthesis; L-methionine biosynthesis via de novo pathway; L-homoserine from L-aspartate: step 1/3.</text>
</comment>
<evidence type="ECO:0000259" key="17">
    <source>
        <dbReference type="PROSITE" id="PS51671"/>
    </source>
</evidence>
<evidence type="ECO:0000256" key="7">
    <source>
        <dbReference type="ARBA" id="ARBA00022605"/>
    </source>
</evidence>
<dbReference type="UniPathway" id="UPA00051">
    <property type="reaction ID" value="UER00462"/>
</dbReference>
<evidence type="ECO:0000256" key="4">
    <source>
        <dbReference type="ARBA" id="ARBA00010122"/>
    </source>
</evidence>
<evidence type="ECO:0000256" key="6">
    <source>
        <dbReference type="ARBA" id="ARBA00016273"/>
    </source>
</evidence>
<evidence type="ECO:0000256" key="16">
    <source>
        <dbReference type="RuleBase" id="RU004249"/>
    </source>
</evidence>
<organism evidence="18 19">
    <name type="scientific">Ruegeria faecimaris</name>
    <dbReference type="NCBI Taxonomy" id="686389"/>
    <lineage>
        <taxon>Bacteria</taxon>
        <taxon>Pseudomonadati</taxon>
        <taxon>Pseudomonadota</taxon>
        <taxon>Alphaproteobacteria</taxon>
        <taxon>Rhodobacterales</taxon>
        <taxon>Roseobacteraceae</taxon>
        <taxon>Ruegeria</taxon>
    </lineage>
</organism>
<reference evidence="18 19" key="1">
    <citation type="submission" date="2017-05" db="EMBL/GenBank/DDBJ databases">
        <authorList>
            <person name="Varghese N."/>
            <person name="Submissions S."/>
        </authorList>
    </citation>
    <scope>NUCLEOTIDE SEQUENCE [LARGE SCALE GENOMIC DNA]</scope>
    <source>
        <strain evidence="18 19">DSM 28009</strain>
    </source>
</reference>
<feature type="binding site" evidence="14">
    <location>
        <begin position="174"/>
        <end position="175"/>
    </location>
    <ligand>
        <name>ATP</name>
        <dbReference type="ChEBI" id="CHEBI:30616"/>
    </ligand>
</feature>
<dbReference type="UniPathway" id="UPA00050">
    <property type="reaction ID" value="UER00461"/>
</dbReference>
<proteinExistence type="inferred from homology"/>
<comment type="pathway">
    <text evidence="1 16">Amino-acid biosynthesis; L-lysine biosynthesis via DAP pathway; (S)-tetrahydrodipicolinate from L-aspartate: step 1/4.</text>
</comment>
<sequence>MPVLVMKFGGTSVANLDRIRRAAKRIGVEVAKGYDVIVIVSAMSGKTNELVGWVNETSPLFDAREYDAVVSSGENVTAGLMALTLQEMDVPARSWQGWQVPLLTTSAHSQARIEDIPTDNLNQKFGEGMKVAVVAGFQGLSPEGRITTLGRGGSDTTAVAFAAAFGAERCDIYTDVDGVYTTDPRICQKARKLDRISFEEMLELASLGAKVLQTRSVELAMRYKVKLRVLSSFEEQSDEAGTLVCDEEDIMESNVVAGVAYSRDEAKMTVVSVADRPGIASIIFTALSDAGVNVDMIVQNISDEGRTDMTFSCPTDQVTRAEKALLAVKDRGELNYADLVADNDVCKVSVVGIGMRSQSGVAAKMFKILSDEGINIKVITTSEIKISVLVDRKYMELAVQALHDAFELDKAA</sequence>
<dbReference type="EMBL" id="FXTE01000008">
    <property type="protein sequence ID" value="SMO76485.1"/>
    <property type="molecule type" value="Genomic_DNA"/>
</dbReference>
<evidence type="ECO:0000256" key="14">
    <source>
        <dbReference type="PIRSR" id="PIRSR000726-1"/>
    </source>
</evidence>
<dbReference type="CDD" id="cd04261">
    <property type="entry name" value="AAK_AKii-LysC-BS"/>
    <property type="match status" value="1"/>
</dbReference>
<dbReference type="PIRSF" id="PIRSF000726">
    <property type="entry name" value="Asp_kin"/>
    <property type="match status" value="1"/>
</dbReference>
<feature type="binding site" evidence="14">
    <location>
        <position position="185"/>
    </location>
    <ligand>
        <name>ATP</name>
        <dbReference type="ChEBI" id="CHEBI:30616"/>
    </ligand>
</feature>
<keyword evidence="10 15" id="KW-0418">Kinase</keyword>
<keyword evidence="8 15" id="KW-0808">Transferase</keyword>
<dbReference type="Pfam" id="PF01842">
    <property type="entry name" value="ACT"/>
    <property type="match status" value="1"/>
</dbReference>
<keyword evidence="9 14" id="KW-0547">Nucleotide-binding</keyword>
<dbReference type="NCBIfam" id="TIGR00657">
    <property type="entry name" value="asp_kinases"/>
    <property type="match status" value="1"/>
</dbReference>
<feature type="binding site" evidence="14">
    <location>
        <position position="74"/>
    </location>
    <ligand>
        <name>substrate</name>
    </ligand>
</feature>
<dbReference type="InterPro" id="IPR018042">
    <property type="entry name" value="Aspartate_kinase_CS"/>
</dbReference>
<feature type="binding site" evidence="14">
    <location>
        <position position="47"/>
    </location>
    <ligand>
        <name>substrate</name>
    </ligand>
</feature>
<evidence type="ECO:0000256" key="13">
    <source>
        <dbReference type="ARBA" id="ARBA00047872"/>
    </source>
</evidence>
<dbReference type="InterPro" id="IPR054352">
    <property type="entry name" value="ACT_Aspartokinase"/>
</dbReference>
<evidence type="ECO:0000256" key="5">
    <source>
        <dbReference type="ARBA" id="ARBA00013059"/>
    </source>
</evidence>
<dbReference type="Pfam" id="PF00696">
    <property type="entry name" value="AA_kinase"/>
    <property type="match status" value="1"/>
</dbReference>
<evidence type="ECO:0000256" key="1">
    <source>
        <dbReference type="ARBA" id="ARBA00004766"/>
    </source>
</evidence>
<accession>A0A521DXW8</accession>
<comment type="catalytic activity">
    <reaction evidence="13 15">
        <text>L-aspartate + ATP = 4-phospho-L-aspartate + ADP</text>
        <dbReference type="Rhea" id="RHEA:23776"/>
        <dbReference type="ChEBI" id="CHEBI:29991"/>
        <dbReference type="ChEBI" id="CHEBI:30616"/>
        <dbReference type="ChEBI" id="CHEBI:57535"/>
        <dbReference type="ChEBI" id="CHEBI:456216"/>
        <dbReference type="EC" id="2.7.2.4"/>
    </reaction>
</comment>
<dbReference type="PROSITE" id="PS51671">
    <property type="entry name" value="ACT"/>
    <property type="match status" value="2"/>
</dbReference>
<dbReference type="InterPro" id="IPR001048">
    <property type="entry name" value="Asp/Glu/Uridylate_kinase"/>
</dbReference>
<evidence type="ECO:0000313" key="19">
    <source>
        <dbReference type="Proteomes" id="UP000319555"/>
    </source>
</evidence>
<keyword evidence="7 16" id="KW-0028">Amino-acid biosynthesis</keyword>
<dbReference type="EC" id="2.7.2.4" evidence="5 15"/>
<dbReference type="GO" id="GO:0009088">
    <property type="term" value="P:threonine biosynthetic process"/>
    <property type="evidence" value="ECO:0007669"/>
    <property type="project" value="UniProtKB-UniPathway"/>
</dbReference>
<dbReference type="FunFam" id="3.40.1160.10:FF:000002">
    <property type="entry name" value="Aspartokinase"/>
    <property type="match status" value="1"/>
</dbReference>
<dbReference type="GO" id="GO:0005524">
    <property type="term" value="F:ATP binding"/>
    <property type="evidence" value="ECO:0007669"/>
    <property type="project" value="UniProtKB-KW"/>
</dbReference>
<feature type="binding site" evidence="14">
    <location>
        <position position="180"/>
    </location>
    <ligand>
        <name>ATP</name>
        <dbReference type="ChEBI" id="CHEBI:30616"/>
    </ligand>
</feature>
<evidence type="ECO:0000313" key="18">
    <source>
        <dbReference type="EMBL" id="SMO76485.1"/>
    </source>
</evidence>
<evidence type="ECO:0000256" key="8">
    <source>
        <dbReference type="ARBA" id="ARBA00022679"/>
    </source>
</evidence>
<feature type="domain" description="ACT" evidence="17">
    <location>
        <begin position="268"/>
        <end position="348"/>
    </location>
</feature>
<dbReference type="InterPro" id="IPR045865">
    <property type="entry name" value="ACT-like_dom_sf"/>
</dbReference>
<dbReference type="InterPro" id="IPR041740">
    <property type="entry name" value="AKii-LysC-BS"/>
</dbReference>
<dbReference type="CDD" id="cd04923">
    <property type="entry name" value="ACT_AK-LysC-DapG-like_2"/>
    <property type="match status" value="1"/>
</dbReference>
<keyword evidence="19" id="KW-1185">Reference proteome</keyword>
<dbReference type="UniPathway" id="UPA00034">
    <property type="reaction ID" value="UER00015"/>
</dbReference>
<evidence type="ECO:0000256" key="10">
    <source>
        <dbReference type="ARBA" id="ARBA00022777"/>
    </source>
</evidence>
<dbReference type="CDD" id="cd04913">
    <property type="entry name" value="ACT_AKii-LysC-BS-like_1"/>
    <property type="match status" value="1"/>
</dbReference>
<dbReference type="NCBIfam" id="TIGR00656">
    <property type="entry name" value="asp_kin_monofn"/>
    <property type="match status" value="1"/>
</dbReference>
<dbReference type="GO" id="GO:0004072">
    <property type="term" value="F:aspartate kinase activity"/>
    <property type="evidence" value="ECO:0007669"/>
    <property type="project" value="UniProtKB-EC"/>
</dbReference>
<comment type="pathway">
    <text evidence="3 16">Amino-acid biosynthesis; L-threonine biosynthesis; L-threonine from L-aspartate: step 1/5.</text>
</comment>
<protein>
    <recommendedName>
        <fullName evidence="6 15">Aspartokinase</fullName>
        <ecNumber evidence="5 15">2.7.2.4</ecNumber>
    </recommendedName>
</protein>
<evidence type="ECO:0000256" key="12">
    <source>
        <dbReference type="ARBA" id="ARBA00023154"/>
    </source>
</evidence>
<evidence type="ECO:0000256" key="3">
    <source>
        <dbReference type="ARBA" id="ARBA00005139"/>
    </source>
</evidence>
<feature type="domain" description="ACT" evidence="17">
    <location>
        <begin position="350"/>
        <end position="412"/>
    </location>
</feature>
<comment type="similarity">
    <text evidence="4 15">Belongs to the aspartokinase family.</text>
</comment>
<dbReference type="PROSITE" id="PS00324">
    <property type="entry name" value="ASPARTOKINASE"/>
    <property type="match status" value="1"/>
</dbReference>
<dbReference type="AlphaFoldDB" id="A0A521DXW8"/>